<dbReference type="OrthoDB" id="9814088at2"/>
<dbReference type="Pfam" id="PF00271">
    <property type="entry name" value="Helicase_C"/>
    <property type="match status" value="1"/>
</dbReference>
<dbReference type="EMBL" id="FOHE01000001">
    <property type="protein sequence ID" value="SES61973.1"/>
    <property type="molecule type" value="Genomic_DNA"/>
</dbReference>
<proteinExistence type="predicted"/>
<accession>A0A1H9Y167</accession>
<dbReference type="InterPro" id="IPR027417">
    <property type="entry name" value="P-loop_NTPase"/>
</dbReference>
<evidence type="ECO:0000259" key="1">
    <source>
        <dbReference type="Pfam" id="PF00271"/>
    </source>
</evidence>
<evidence type="ECO:0000313" key="2">
    <source>
        <dbReference type="EMBL" id="SES61973.1"/>
    </source>
</evidence>
<dbReference type="InterPro" id="IPR001650">
    <property type="entry name" value="Helicase_C-like"/>
</dbReference>
<keyword evidence="2" id="KW-0067">ATP-binding</keyword>
<keyword evidence="3" id="KW-1185">Reference proteome</keyword>
<keyword evidence="2" id="KW-0547">Nucleotide-binding</keyword>
<feature type="domain" description="Helicase C-terminal" evidence="1">
    <location>
        <begin position="906"/>
        <end position="967"/>
    </location>
</feature>
<dbReference type="STRING" id="930131.SAMN05216389_10170"/>
<dbReference type="AlphaFoldDB" id="A0A1H9Y167"/>
<reference evidence="2 3" key="1">
    <citation type="submission" date="2016-10" db="EMBL/GenBank/DDBJ databases">
        <authorList>
            <person name="de Groot N.N."/>
        </authorList>
    </citation>
    <scope>NUCLEOTIDE SEQUENCE [LARGE SCALE GENOMIC DNA]</scope>
    <source>
        <strain evidence="2 3">IBRC-M 10780</strain>
    </source>
</reference>
<name>A0A1H9Y167_9BACI</name>
<keyword evidence="2" id="KW-0347">Helicase</keyword>
<gene>
    <name evidence="2" type="ORF">SAMN05216389_10170</name>
</gene>
<evidence type="ECO:0000313" key="3">
    <source>
        <dbReference type="Proteomes" id="UP000198618"/>
    </source>
</evidence>
<dbReference type="GO" id="GO:0004386">
    <property type="term" value="F:helicase activity"/>
    <property type="evidence" value="ECO:0007669"/>
    <property type="project" value="UniProtKB-KW"/>
</dbReference>
<dbReference type="Gene3D" id="3.40.50.300">
    <property type="entry name" value="P-loop containing nucleotide triphosphate hydrolases"/>
    <property type="match status" value="2"/>
</dbReference>
<keyword evidence="2" id="KW-0378">Hydrolase</keyword>
<sequence length="1089" mass="126683">MINLVEKEEEILSGLKDFQRATVERIHHLFTHNQSRVLVADEVGLGKTLIAKGVVAKTARYHKEELKDPLFKVVYVCSNQGIASQNLKKLMIDQNVQVEKASNNRLSMQHLRIFEDEVDQELKEKYIQLIPLTPMTSFEMTSGCGSASERALIFVLLKRISLFQDHIAELDWLLMDKATTSWNTVKDHYESKVLAVDRKSNGEYISAMLRKMDQAFEKTPLLLSELKEVCKRIDLENPPKERVKGARAVILSLRKIMAEISVKMMEPDLVIMDEFQRFPELVNTEGDSESAILAKKFFNSSKSTEENVKILLLSATPYKIYSTLEEIQESGNDDHYQEFFQVTNFLFEKNPLQQELFETVWKDYSHALSEFKHQDFVALMAKKQEAENHLYKGIARTERFLADGASELIKGKVENLEVTEADVLSYINMDQLLQEAELNDKLPVEYVKSAPFLMSYMEKYKLKQKITQYFRQNSDKISFSNKEGLWVDRKTIDRYKPLPTMNARLSKLREIALPDGAERLLWVPPSRPYYNFGGSYVGKSNFSKVLVFSAWEMVPRSISTLLSYEAERLTVGEMIQNIPRKKKRKSKRNYLYSAERRFPQPRLRFVMKDNAPSNMNHLTLLYPSVTLAKLFNPISVLNRNITLDQIRGEIKEKIEELLDDIPEEETSRTDDRWYFLAPLLLDLNEPIVHEWLMDENFLVYDSDNTNRDGDNQGLTMHFKELRKIFLSDKKPRLGKRPDDLVDVLTNMAIGSPAICAVRMLTEMTVESFSKIIQFAKAMVDRFNTQEAIAIVDLQYTKKNADNNPTHWKNVLKYCVDGNFQAMIDEYAHMLLEEGGLSYKPSNERNKELLHAMCESLEFRSAPLQVDTYANFKKRITKGNAKVGTDGFRMRTNYAVGFSDKRNEDRAHDRKQNVRKSFNSPFRPFVLASTSIGQEGLDFHYYCRRIMHWNLPSNPIDLEQREGRINRYKSFAIRQNIASKYGDITFNTTIWDEMFKAANKTERDENTSELVPYWSLTDNNGIHIERIVPIYPFSKDGYKFNRLMKILQLYRISLGQAKQEELLEYLFQNDVDETQLKEMFMNLSPFYREG</sequence>
<protein>
    <submittedName>
        <fullName evidence="2">Helicase conserved C-terminal domain-containing protein</fullName>
    </submittedName>
</protein>
<dbReference type="Proteomes" id="UP000198618">
    <property type="component" value="Unassembled WGS sequence"/>
</dbReference>
<dbReference type="SUPFAM" id="SSF52540">
    <property type="entry name" value="P-loop containing nucleoside triphosphate hydrolases"/>
    <property type="match status" value="2"/>
</dbReference>
<dbReference type="RefSeq" id="WP_090865644.1">
    <property type="nucleotide sequence ID" value="NZ_FOHE01000001.1"/>
</dbReference>
<organism evidence="2 3">
    <name type="scientific">Oceanobacillus limi</name>
    <dbReference type="NCBI Taxonomy" id="930131"/>
    <lineage>
        <taxon>Bacteria</taxon>
        <taxon>Bacillati</taxon>
        <taxon>Bacillota</taxon>
        <taxon>Bacilli</taxon>
        <taxon>Bacillales</taxon>
        <taxon>Bacillaceae</taxon>
        <taxon>Oceanobacillus</taxon>
    </lineage>
</organism>